<evidence type="ECO:0000256" key="1">
    <source>
        <dbReference type="SAM" id="Phobius"/>
    </source>
</evidence>
<dbReference type="AlphaFoldDB" id="A0A8K1CCS6"/>
<accession>A0A8K1CCS6</accession>
<reference evidence="2" key="1">
    <citation type="submission" date="2019-03" db="EMBL/GenBank/DDBJ databases">
        <title>Long read genome sequence of the mycoparasitic Pythium oligandrum ATCC 38472 isolated from sugarbeet rhizosphere.</title>
        <authorList>
            <person name="Gaulin E."/>
        </authorList>
    </citation>
    <scope>NUCLEOTIDE SEQUENCE</scope>
    <source>
        <strain evidence="2">ATCC 38472_TT</strain>
    </source>
</reference>
<sequence>MMLRSRVTLVRSALHYGPRTSGSALTKTYASTARGSTRFAMSDLVHQRFMSTSTESKDDPLTLVYEAPMARAVRITKGVSVTSCILTSVGMPTLCYISEQSASVIAKWAMCGTVMLFGLGTTTLFHVLFKPFVLRMWIDTQSEPENATVEVETVTLFAQLARQQFALRDVTRPAAGSWHPMISFAVKGKNYFIHPECIQDTKLVKQLMGQDYKPPAAPRDEF</sequence>
<keyword evidence="1" id="KW-0812">Transmembrane</keyword>
<dbReference type="Pfam" id="PF06979">
    <property type="entry name" value="TMEM70"/>
    <property type="match status" value="1"/>
</dbReference>
<dbReference type="OrthoDB" id="156886at2759"/>
<evidence type="ECO:0008006" key="4">
    <source>
        <dbReference type="Google" id="ProtNLM"/>
    </source>
</evidence>
<keyword evidence="3" id="KW-1185">Reference proteome</keyword>
<dbReference type="PANTHER" id="PTHR13281">
    <property type="entry name" value="TRANSMEMBRANE PROTEIN 70, MITOCHONDRIAL"/>
    <property type="match status" value="1"/>
</dbReference>
<dbReference type="InterPro" id="IPR009724">
    <property type="entry name" value="TMEM70"/>
</dbReference>
<evidence type="ECO:0000313" key="3">
    <source>
        <dbReference type="Proteomes" id="UP000794436"/>
    </source>
</evidence>
<feature type="transmembrane region" description="Helical" evidence="1">
    <location>
        <begin position="105"/>
        <end position="129"/>
    </location>
</feature>
<gene>
    <name evidence="2" type="ORF">Poli38472_000675</name>
</gene>
<dbReference type="PANTHER" id="PTHR13281:SF0">
    <property type="entry name" value="TRANSMEMBRANE PROTEIN 70, MITOCHONDRIAL"/>
    <property type="match status" value="1"/>
</dbReference>
<name>A0A8K1CCS6_PYTOL</name>
<dbReference type="GO" id="GO:0031966">
    <property type="term" value="C:mitochondrial membrane"/>
    <property type="evidence" value="ECO:0007669"/>
    <property type="project" value="TreeGrafter"/>
</dbReference>
<dbReference type="EMBL" id="SPLM01000108">
    <property type="protein sequence ID" value="TMW60633.1"/>
    <property type="molecule type" value="Genomic_DNA"/>
</dbReference>
<keyword evidence="1" id="KW-0472">Membrane</keyword>
<comment type="caution">
    <text evidence="2">The sequence shown here is derived from an EMBL/GenBank/DDBJ whole genome shotgun (WGS) entry which is preliminary data.</text>
</comment>
<dbReference type="Proteomes" id="UP000794436">
    <property type="component" value="Unassembled WGS sequence"/>
</dbReference>
<dbReference type="GO" id="GO:0033615">
    <property type="term" value="P:mitochondrial proton-transporting ATP synthase complex assembly"/>
    <property type="evidence" value="ECO:0007669"/>
    <property type="project" value="TreeGrafter"/>
</dbReference>
<evidence type="ECO:0000313" key="2">
    <source>
        <dbReference type="EMBL" id="TMW60633.1"/>
    </source>
</evidence>
<protein>
    <recommendedName>
        <fullName evidence="4">Transmembrane protein 70</fullName>
    </recommendedName>
</protein>
<proteinExistence type="predicted"/>
<keyword evidence="1" id="KW-1133">Transmembrane helix</keyword>
<organism evidence="2 3">
    <name type="scientific">Pythium oligandrum</name>
    <name type="common">Mycoparasitic fungus</name>
    <dbReference type="NCBI Taxonomy" id="41045"/>
    <lineage>
        <taxon>Eukaryota</taxon>
        <taxon>Sar</taxon>
        <taxon>Stramenopiles</taxon>
        <taxon>Oomycota</taxon>
        <taxon>Peronosporomycetes</taxon>
        <taxon>Pythiales</taxon>
        <taxon>Pythiaceae</taxon>
        <taxon>Pythium</taxon>
    </lineage>
</organism>
<dbReference type="InterPro" id="IPR045325">
    <property type="entry name" value="TMEM70/TMEM186/TMEM223"/>
</dbReference>